<evidence type="ECO:0000313" key="2">
    <source>
        <dbReference type="Proteomes" id="UP001054945"/>
    </source>
</evidence>
<accession>A0AAV4PQ65</accession>
<evidence type="ECO:0000313" key="1">
    <source>
        <dbReference type="EMBL" id="GIX99196.1"/>
    </source>
</evidence>
<comment type="caution">
    <text evidence="1">The sequence shown here is derived from an EMBL/GenBank/DDBJ whole genome shotgun (WGS) entry which is preliminary data.</text>
</comment>
<dbReference type="Proteomes" id="UP001054945">
    <property type="component" value="Unassembled WGS sequence"/>
</dbReference>
<organism evidence="1 2">
    <name type="scientific">Caerostris extrusa</name>
    <name type="common">Bark spider</name>
    <name type="synonym">Caerostris bankana</name>
    <dbReference type="NCBI Taxonomy" id="172846"/>
    <lineage>
        <taxon>Eukaryota</taxon>
        <taxon>Metazoa</taxon>
        <taxon>Ecdysozoa</taxon>
        <taxon>Arthropoda</taxon>
        <taxon>Chelicerata</taxon>
        <taxon>Arachnida</taxon>
        <taxon>Araneae</taxon>
        <taxon>Araneomorphae</taxon>
        <taxon>Entelegynae</taxon>
        <taxon>Araneoidea</taxon>
        <taxon>Araneidae</taxon>
        <taxon>Caerostris</taxon>
    </lineage>
</organism>
<dbReference type="EMBL" id="BPLR01005015">
    <property type="protein sequence ID" value="GIX99196.1"/>
    <property type="molecule type" value="Genomic_DNA"/>
</dbReference>
<proteinExistence type="predicted"/>
<sequence length="118" mass="13786">MRKHLHASPMNRDNIWGRKCRQERISNWIQNLHSVLVKVVLTQKEDSSLDRMDGRLRILSTNGLKLHVNVINKKLKIADFSRIFTLLFCPTVPFSIREEKVCPIFVWLTQTVCVEAQS</sequence>
<keyword evidence="2" id="KW-1185">Reference proteome</keyword>
<dbReference type="AlphaFoldDB" id="A0AAV4PQ65"/>
<protein>
    <submittedName>
        <fullName evidence="1">Uncharacterized protein</fullName>
    </submittedName>
</protein>
<reference evidence="1 2" key="1">
    <citation type="submission" date="2021-06" db="EMBL/GenBank/DDBJ databases">
        <title>Caerostris extrusa draft genome.</title>
        <authorList>
            <person name="Kono N."/>
            <person name="Arakawa K."/>
        </authorList>
    </citation>
    <scope>NUCLEOTIDE SEQUENCE [LARGE SCALE GENOMIC DNA]</scope>
</reference>
<gene>
    <name evidence="1" type="ORF">CEXT_679811</name>
</gene>
<name>A0AAV4PQ65_CAEEX</name>